<evidence type="ECO:0000313" key="5">
    <source>
        <dbReference type="EMBL" id="EOA52684.1"/>
    </source>
</evidence>
<dbReference type="Gene3D" id="3.40.50.2300">
    <property type="match status" value="1"/>
</dbReference>
<dbReference type="eggNOG" id="COG0745">
    <property type="taxonomic scope" value="Bacteria"/>
</dbReference>
<dbReference type="InterPro" id="IPR011006">
    <property type="entry name" value="CheY-like_superfamily"/>
</dbReference>
<keyword evidence="1 2" id="KW-0597">Phosphoprotein</keyword>
<dbReference type="Pfam" id="PF00072">
    <property type="entry name" value="Response_reg"/>
    <property type="match status" value="1"/>
</dbReference>
<dbReference type="EMBL" id="AQHY01000039">
    <property type="protein sequence ID" value="EOA52684.1"/>
    <property type="molecule type" value="Genomic_DNA"/>
</dbReference>
<dbReference type="GeneID" id="97807867"/>
<accession>U6R898</accession>
<comment type="caution">
    <text evidence="5">The sequence shown here is derived from an EMBL/GenBank/DDBJ whole genome shotgun (WGS) entry which is preliminary data.</text>
</comment>
<dbReference type="STRING" id="1121098.HMPREF1534_03335"/>
<evidence type="ECO:0000256" key="3">
    <source>
        <dbReference type="SAM" id="Phobius"/>
    </source>
</evidence>
<feature type="modified residue" description="4-aspartylphosphate" evidence="2">
    <location>
        <position position="142"/>
    </location>
</feature>
<dbReference type="HOGENOM" id="CLU_1500652_0_0_10"/>
<organism evidence="5 6">
    <name type="scientific">Phocaeicola massiliensis B84634 = Timone 84634 = DSM 17679 = JCM 13223</name>
    <dbReference type="NCBI Taxonomy" id="1121098"/>
    <lineage>
        <taxon>Bacteria</taxon>
        <taxon>Pseudomonadati</taxon>
        <taxon>Bacteroidota</taxon>
        <taxon>Bacteroidia</taxon>
        <taxon>Bacteroidales</taxon>
        <taxon>Bacteroidaceae</taxon>
        <taxon>Phocaeicola</taxon>
    </lineage>
</organism>
<keyword evidence="3" id="KW-0472">Membrane</keyword>
<dbReference type="AlphaFoldDB" id="U6R898"/>
<dbReference type="GO" id="GO:0000155">
    <property type="term" value="F:phosphorelay sensor kinase activity"/>
    <property type="evidence" value="ECO:0007669"/>
    <property type="project" value="TreeGrafter"/>
</dbReference>
<evidence type="ECO:0000313" key="6">
    <source>
        <dbReference type="Proteomes" id="UP000017831"/>
    </source>
</evidence>
<reference evidence="5 6" key="1">
    <citation type="submission" date="2013-04" db="EMBL/GenBank/DDBJ databases">
        <title>The Genome Sequence of Bacteroides massiliensis DSM 17679.</title>
        <authorList>
            <consortium name="The Broad Institute Genomics Platform"/>
            <person name="Earl A."/>
            <person name="Ward D."/>
            <person name="Feldgarden M."/>
            <person name="Gevers D."/>
            <person name="Martens E."/>
            <person name="Fenner L."/>
            <person name="Roux V."/>
            <person name="Mallet M.N."/>
            <person name="Raoult D."/>
            <person name="Walker B."/>
            <person name="Young S."/>
            <person name="Zeng Q."/>
            <person name="Gargeya S."/>
            <person name="Fitzgerald M."/>
            <person name="Haas B."/>
            <person name="Abouelleil A."/>
            <person name="Allen A.W."/>
            <person name="Alvarado L."/>
            <person name="Arachchi H.M."/>
            <person name="Berlin A.M."/>
            <person name="Chapman S.B."/>
            <person name="Gainer-Dewar J."/>
            <person name="Goldberg J."/>
            <person name="Griggs A."/>
            <person name="Gujja S."/>
            <person name="Hansen M."/>
            <person name="Howarth C."/>
            <person name="Imamovic A."/>
            <person name="Ireland A."/>
            <person name="Larimer J."/>
            <person name="McCowan C."/>
            <person name="Murphy C."/>
            <person name="Pearson M."/>
            <person name="Poon T.W."/>
            <person name="Priest M."/>
            <person name="Roberts A."/>
            <person name="Saif S."/>
            <person name="Shea T."/>
            <person name="Sisk P."/>
            <person name="Sykes S."/>
            <person name="Wortman J."/>
            <person name="Nusbaum C."/>
            <person name="Birren B."/>
        </authorList>
    </citation>
    <scope>NUCLEOTIDE SEQUENCE [LARGE SCALE GENOMIC DNA]</scope>
    <source>
        <strain evidence="6">B84634 / Timone 84634 / DSM 17679 / JCM 13223</strain>
    </source>
</reference>
<dbReference type="InterPro" id="IPR001789">
    <property type="entry name" value="Sig_transdc_resp-reg_receiver"/>
</dbReference>
<evidence type="ECO:0000256" key="2">
    <source>
        <dbReference type="PROSITE-ProRule" id="PRU00169"/>
    </source>
</evidence>
<dbReference type="PROSITE" id="PS50110">
    <property type="entry name" value="RESPONSE_REGULATORY"/>
    <property type="match status" value="1"/>
</dbReference>
<dbReference type="Proteomes" id="UP000017831">
    <property type="component" value="Unassembled WGS sequence"/>
</dbReference>
<name>U6R898_9BACT</name>
<proteinExistence type="predicted"/>
<dbReference type="PATRIC" id="fig|1121098.3.peg.3382"/>
<dbReference type="SMART" id="SM00448">
    <property type="entry name" value="REC"/>
    <property type="match status" value="1"/>
</dbReference>
<protein>
    <recommendedName>
        <fullName evidence="4">Response regulatory domain-containing protein</fullName>
    </recommendedName>
</protein>
<evidence type="ECO:0000259" key="4">
    <source>
        <dbReference type="PROSITE" id="PS50110"/>
    </source>
</evidence>
<dbReference type="RefSeq" id="WP_005943871.1">
    <property type="nucleotide sequence ID" value="NZ_KB890331.1"/>
</dbReference>
<keyword evidence="3" id="KW-1133">Transmembrane helix</keyword>
<keyword evidence="3" id="KW-0812">Transmembrane</keyword>
<dbReference type="SUPFAM" id="SSF52172">
    <property type="entry name" value="CheY-like"/>
    <property type="match status" value="1"/>
</dbReference>
<dbReference type="PANTHER" id="PTHR43547">
    <property type="entry name" value="TWO-COMPONENT HISTIDINE KINASE"/>
    <property type="match status" value="1"/>
</dbReference>
<feature type="transmembrane region" description="Helical" evidence="3">
    <location>
        <begin position="17"/>
        <end position="39"/>
    </location>
</feature>
<keyword evidence="6" id="KW-1185">Reference proteome</keyword>
<gene>
    <name evidence="5" type="ORF">HMPREF1534_03335</name>
</gene>
<dbReference type="PANTHER" id="PTHR43547:SF2">
    <property type="entry name" value="HYBRID SIGNAL TRANSDUCTION HISTIDINE KINASE C"/>
    <property type="match status" value="1"/>
</dbReference>
<sequence>MTFIYFVTNSAWNPNTWAILCGILAVFLIVVLLTIYFIFRRLHIDLTILRTVFQEQKRPSHPATLTISDIPPGSETADLPQVPASAAKTKKQHTLLIIEDHLEIRLYLKLIFSNEYNLLMAENGEEGFKKACEGVPDLIITDIIMPVMDGFKCCQLIKENLTTCHIPVILLTPSPQKQI</sequence>
<evidence type="ECO:0000256" key="1">
    <source>
        <dbReference type="ARBA" id="ARBA00022553"/>
    </source>
</evidence>
<feature type="domain" description="Response regulatory" evidence="4">
    <location>
        <begin position="94"/>
        <end position="179"/>
    </location>
</feature>